<dbReference type="Proteomes" id="UP001497480">
    <property type="component" value="Unassembled WGS sequence"/>
</dbReference>
<dbReference type="EMBL" id="CAXHTB010000001">
    <property type="protein sequence ID" value="CAL0300476.1"/>
    <property type="molecule type" value="Genomic_DNA"/>
</dbReference>
<accession>A0AAV1VUA5</accession>
<dbReference type="PANTHER" id="PTHR11614">
    <property type="entry name" value="PHOSPHOLIPASE-RELATED"/>
    <property type="match status" value="1"/>
</dbReference>
<evidence type="ECO:0000259" key="1">
    <source>
        <dbReference type="Pfam" id="PF12146"/>
    </source>
</evidence>
<sequence length="174" mass="19634">MENETEIRYEEEFTLNSRGMQLLASTARRLAKAGFAVYGLDYEGHGKSDGLQGFVNSFDDVINDCSNYFTTICEKAENKKRMRYLLGESMGGAVALLLHRKKPEYWDGAILVAPMCKIADDMRPNTMMVSILSALCKVVPTWRIVPTLDVIDLAFKVPQVREQVPLNFIETLNC</sequence>
<dbReference type="Gene3D" id="3.40.50.1820">
    <property type="entry name" value="alpha/beta hydrolase"/>
    <property type="match status" value="1"/>
</dbReference>
<evidence type="ECO:0000313" key="3">
    <source>
        <dbReference type="Proteomes" id="UP001497480"/>
    </source>
</evidence>
<proteinExistence type="predicted"/>
<protein>
    <recommendedName>
        <fullName evidence="1">Serine aminopeptidase S33 domain-containing protein</fullName>
    </recommendedName>
</protein>
<organism evidence="2 3">
    <name type="scientific">Lupinus luteus</name>
    <name type="common">European yellow lupine</name>
    <dbReference type="NCBI Taxonomy" id="3873"/>
    <lineage>
        <taxon>Eukaryota</taxon>
        <taxon>Viridiplantae</taxon>
        <taxon>Streptophyta</taxon>
        <taxon>Embryophyta</taxon>
        <taxon>Tracheophyta</taxon>
        <taxon>Spermatophyta</taxon>
        <taxon>Magnoliopsida</taxon>
        <taxon>eudicotyledons</taxon>
        <taxon>Gunneridae</taxon>
        <taxon>Pentapetalae</taxon>
        <taxon>rosids</taxon>
        <taxon>fabids</taxon>
        <taxon>Fabales</taxon>
        <taxon>Fabaceae</taxon>
        <taxon>Papilionoideae</taxon>
        <taxon>50 kb inversion clade</taxon>
        <taxon>genistoids sensu lato</taxon>
        <taxon>core genistoids</taxon>
        <taxon>Genisteae</taxon>
        <taxon>Lupinus</taxon>
    </lineage>
</organism>
<dbReference type="InterPro" id="IPR029058">
    <property type="entry name" value="AB_hydrolase_fold"/>
</dbReference>
<keyword evidence="3" id="KW-1185">Reference proteome</keyword>
<dbReference type="AlphaFoldDB" id="A0AAV1VUA5"/>
<dbReference type="SUPFAM" id="SSF53474">
    <property type="entry name" value="alpha/beta-Hydrolases"/>
    <property type="match status" value="1"/>
</dbReference>
<name>A0AAV1VUA5_LUPLU</name>
<feature type="domain" description="Serine aminopeptidase S33" evidence="1">
    <location>
        <begin position="23"/>
        <end position="161"/>
    </location>
</feature>
<gene>
    <name evidence="2" type="ORF">LLUT_LOCUS1536</name>
</gene>
<dbReference type="InterPro" id="IPR022742">
    <property type="entry name" value="Hydrolase_4"/>
</dbReference>
<reference evidence="2 3" key="1">
    <citation type="submission" date="2024-03" db="EMBL/GenBank/DDBJ databases">
        <authorList>
            <person name="Martinez-Hernandez J."/>
        </authorList>
    </citation>
    <scope>NUCLEOTIDE SEQUENCE [LARGE SCALE GENOMIC DNA]</scope>
</reference>
<comment type="caution">
    <text evidence="2">The sequence shown here is derived from an EMBL/GenBank/DDBJ whole genome shotgun (WGS) entry which is preliminary data.</text>
</comment>
<dbReference type="Pfam" id="PF12146">
    <property type="entry name" value="Hydrolase_4"/>
    <property type="match status" value="1"/>
</dbReference>
<evidence type="ECO:0000313" key="2">
    <source>
        <dbReference type="EMBL" id="CAL0300476.1"/>
    </source>
</evidence>
<dbReference type="InterPro" id="IPR051044">
    <property type="entry name" value="MAG_DAG_Lipase"/>
</dbReference>